<evidence type="ECO:0000313" key="5">
    <source>
        <dbReference type="Proteomes" id="UP000010164"/>
    </source>
</evidence>
<dbReference type="PANTHER" id="PTHR30006">
    <property type="entry name" value="THIAMINE-BINDING PERIPLASMIC PROTEIN-RELATED"/>
    <property type="match status" value="1"/>
</dbReference>
<organism evidence="4 5">
    <name type="scientific">Alcanivorax hongdengensis A-11-3</name>
    <dbReference type="NCBI Taxonomy" id="1177179"/>
    <lineage>
        <taxon>Bacteria</taxon>
        <taxon>Pseudomonadati</taxon>
        <taxon>Pseudomonadota</taxon>
        <taxon>Gammaproteobacteria</taxon>
        <taxon>Oceanospirillales</taxon>
        <taxon>Alcanivoracaceae</taxon>
        <taxon>Alcanivorax</taxon>
    </lineage>
</organism>
<dbReference type="PANTHER" id="PTHR30006:SF15">
    <property type="entry name" value="IRON-UTILIZATION PERIPLASMIC PROTEIN"/>
    <property type="match status" value="1"/>
</dbReference>
<keyword evidence="3" id="KW-0408">Iron</keyword>
<protein>
    <submittedName>
        <fullName evidence="4">Iron ABC transporter substrate-binding protein</fullName>
    </submittedName>
</protein>
<dbReference type="InterPro" id="IPR026045">
    <property type="entry name" value="Ferric-bd"/>
</dbReference>
<reference evidence="4 5" key="1">
    <citation type="journal article" date="2012" name="J. Bacteriol.">
        <title>Genome Sequence of the Alkane-Degrading Bacterium Alcanivorax hongdengensis Type Strain A-11-3.</title>
        <authorList>
            <person name="Lai Q."/>
            <person name="Shao Z."/>
        </authorList>
    </citation>
    <scope>NUCLEOTIDE SEQUENCE [LARGE SCALE GENOMIC DNA]</scope>
    <source>
        <strain evidence="4 5">A-11-3</strain>
    </source>
</reference>
<name>L0W8S2_9GAMM</name>
<dbReference type="Proteomes" id="UP000010164">
    <property type="component" value="Unassembled WGS sequence"/>
</dbReference>
<keyword evidence="3" id="KW-0479">Metal-binding</keyword>
<dbReference type="AlphaFoldDB" id="L0W8S2"/>
<dbReference type="PROSITE" id="PS51257">
    <property type="entry name" value="PROKAR_LIPOPROTEIN"/>
    <property type="match status" value="1"/>
</dbReference>
<dbReference type="Gene3D" id="3.40.190.10">
    <property type="entry name" value="Periplasmic binding protein-like II"/>
    <property type="match status" value="2"/>
</dbReference>
<dbReference type="PATRIC" id="fig|1177179.3.peg.3005"/>
<evidence type="ECO:0000256" key="1">
    <source>
        <dbReference type="ARBA" id="ARBA00008520"/>
    </source>
</evidence>
<dbReference type="eggNOG" id="COG1840">
    <property type="taxonomic scope" value="Bacteria"/>
</dbReference>
<comment type="caution">
    <text evidence="4">The sequence shown here is derived from an EMBL/GenBank/DDBJ whole genome shotgun (WGS) entry which is preliminary data.</text>
</comment>
<gene>
    <name evidence="4" type="ORF">A11A3_15267</name>
</gene>
<dbReference type="Pfam" id="PF13416">
    <property type="entry name" value="SBP_bac_8"/>
    <property type="match status" value="1"/>
</dbReference>
<dbReference type="STRING" id="1177179.A11A3_15267"/>
<proteinExistence type="inferred from homology"/>
<dbReference type="GO" id="GO:0030288">
    <property type="term" value="C:outer membrane-bounded periplasmic space"/>
    <property type="evidence" value="ECO:0007669"/>
    <property type="project" value="TreeGrafter"/>
</dbReference>
<dbReference type="PIRSF" id="PIRSF002825">
    <property type="entry name" value="CfbpA"/>
    <property type="match status" value="1"/>
</dbReference>
<keyword evidence="5" id="KW-1185">Reference proteome</keyword>
<dbReference type="GO" id="GO:0046872">
    <property type="term" value="F:metal ion binding"/>
    <property type="evidence" value="ECO:0007669"/>
    <property type="project" value="UniProtKB-KW"/>
</dbReference>
<dbReference type="EMBL" id="AMRJ01000034">
    <property type="protein sequence ID" value="EKF73123.1"/>
    <property type="molecule type" value="Genomic_DNA"/>
</dbReference>
<keyword evidence="2" id="KW-0732">Signal</keyword>
<comment type="similarity">
    <text evidence="1">Belongs to the bacterial solute-binding protein 1 family.</text>
</comment>
<evidence type="ECO:0000256" key="3">
    <source>
        <dbReference type="PIRSR" id="PIRSR002825-1"/>
    </source>
</evidence>
<dbReference type="OrthoDB" id="9769567at2"/>
<dbReference type="InterPro" id="IPR006059">
    <property type="entry name" value="SBP"/>
</dbReference>
<evidence type="ECO:0000256" key="2">
    <source>
        <dbReference type="ARBA" id="ARBA00022729"/>
    </source>
</evidence>
<dbReference type="SUPFAM" id="SSF53850">
    <property type="entry name" value="Periplasmic binding protein-like II"/>
    <property type="match status" value="1"/>
</dbReference>
<feature type="binding site" evidence="3">
    <location>
        <position position="220"/>
    </location>
    <ligand>
        <name>Fe cation</name>
        <dbReference type="ChEBI" id="CHEBI:24875"/>
    </ligand>
</feature>
<evidence type="ECO:0000313" key="4">
    <source>
        <dbReference type="EMBL" id="EKF73123.1"/>
    </source>
</evidence>
<accession>L0W8S2</accession>
<sequence length="333" mass="35998">MRVAALVITLLSLLAGCSEPTSDSPMVVYTSRDDALMKALFEAYSDDSGVPVRYVTGSAAELIARLHREGRSTPADVLMVSDAANLWLAARRDVLSPLQSVVLSANVPMYLRDPAGRWFALTKRARTLVYSTERVDPQTLSSYAALSEPAWKGRLCLTSADNLANRSLVATLIASHGTAWTRRVLSGWVNNLATQVFANDTALMEAIIAGQCDVGIVNSYLYGRLKQDNPQLPLALRWADQRGQGVHINITGAGVTQYAPHRVAATQLLEWLSQPRAQQLLANGNLEYPVNAAVNPPAAVASWGRFRGSDLPVALAGSLQQQAEALMAEVDYP</sequence>
<dbReference type="RefSeq" id="WP_008930221.1">
    <property type="nucleotide sequence ID" value="NZ_AMRJ01000034.1"/>
</dbReference>